<dbReference type="OrthoDB" id="770508at2759"/>
<dbReference type="PANTHER" id="PTHR34373:SF8">
    <property type="entry name" value="SHUGOSHIN"/>
    <property type="match status" value="1"/>
</dbReference>
<dbReference type="InterPro" id="IPR044693">
    <property type="entry name" value="SGO_plant"/>
</dbReference>
<keyword evidence="2" id="KW-0159">Chromosome partition</keyword>
<name>A0A067L008_JATCU</name>
<dbReference type="GO" id="GO:0000775">
    <property type="term" value="C:chromosome, centromeric region"/>
    <property type="evidence" value="ECO:0007669"/>
    <property type="project" value="InterPro"/>
</dbReference>
<dbReference type="Pfam" id="PF07557">
    <property type="entry name" value="Shugoshin_C"/>
    <property type="match status" value="1"/>
</dbReference>
<reference evidence="4 5" key="1">
    <citation type="journal article" date="2014" name="PLoS ONE">
        <title>Global Analysis of Gene Expression Profiles in Physic Nut (Jatropha curcas L.) Seedlings Exposed to Salt Stress.</title>
        <authorList>
            <person name="Zhang L."/>
            <person name="Zhang C."/>
            <person name="Wu P."/>
            <person name="Chen Y."/>
            <person name="Li M."/>
            <person name="Jiang H."/>
            <person name="Wu G."/>
        </authorList>
    </citation>
    <scope>NUCLEOTIDE SEQUENCE [LARGE SCALE GENOMIC DNA]</scope>
    <source>
        <strain evidence="5">cv. GZQX0401</strain>
        <tissue evidence="4">Young leaves</tissue>
    </source>
</reference>
<dbReference type="Proteomes" id="UP000027138">
    <property type="component" value="Unassembled WGS sequence"/>
</dbReference>
<protein>
    <recommendedName>
        <fullName evidence="3">Shugoshin C-terminal domain-containing protein</fullName>
    </recommendedName>
</protein>
<proteinExistence type="inferred from homology"/>
<dbReference type="PANTHER" id="PTHR34373">
    <property type="entry name" value="SHUGOSHIN 2"/>
    <property type="match status" value="1"/>
</dbReference>
<dbReference type="EMBL" id="KK914402">
    <property type="protein sequence ID" value="KDP37449.1"/>
    <property type="molecule type" value="Genomic_DNA"/>
</dbReference>
<gene>
    <name evidence="4" type="ORF">JCGZ_08290</name>
</gene>
<feature type="domain" description="Shugoshin C-terminal" evidence="3">
    <location>
        <begin position="255"/>
        <end position="279"/>
    </location>
</feature>
<evidence type="ECO:0000259" key="3">
    <source>
        <dbReference type="Pfam" id="PF07557"/>
    </source>
</evidence>
<evidence type="ECO:0000313" key="5">
    <source>
        <dbReference type="Proteomes" id="UP000027138"/>
    </source>
</evidence>
<dbReference type="GO" id="GO:0034090">
    <property type="term" value="P:maintenance of meiotic sister chromatid cohesion"/>
    <property type="evidence" value="ECO:0007669"/>
    <property type="project" value="InterPro"/>
</dbReference>
<dbReference type="GO" id="GO:0045144">
    <property type="term" value="P:meiotic sister chromatid segregation"/>
    <property type="evidence" value="ECO:0007669"/>
    <property type="project" value="InterPro"/>
</dbReference>
<accession>A0A067L008</accession>
<organism evidence="4 5">
    <name type="scientific">Jatropha curcas</name>
    <name type="common">Barbados nut</name>
    <dbReference type="NCBI Taxonomy" id="180498"/>
    <lineage>
        <taxon>Eukaryota</taxon>
        <taxon>Viridiplantae</taxon>
        <taxon>Streptophyta</taxon>
        <taxon>Embryophyta</taxon>
        <taxon>Tracheophyta</taxon>
        <taxon>Spermatophyta</taxon>
        <taxon>Magnoliopsida</taxon>
        <taxon>eudicotyledons</taxon>
        <taxon>Gunneridae</taxon>
        <taxon>Pentapetalae</taxon>
        <taxon>rosids</taxon>
        <taxon>fabids</taxon>
        <taxon>Malpighiales</taxon>
        <taxon>Euphorbiaceae</taxon>
        <taxon>Crotonoideae</taxon>
        <taxon>Jatropheae</taxon>
        <taxon>Jatropha</taxon>
    </lineage>
</organism>
<evidence type="ECO:0000313" key="4">
    <source>
        <dbReference type="EMBL" id="KDP37449.1"/>
    </source>
</evidence>
<dbReference type="InterPro" id="IPR011515">
    <property type="entry name" value="Shugoshin_C"/>
</dbReference>
<dbReference type="AlphaFoldDB" id="A0A067L008"/>
<comment type="similarity">
    <text evidence="1">Belongs to the shugoshin family.</text>
</comment>
<dbReference type="GO" id="GO:0005634">
    <property type="term" value="C:nucleus"/>
    <property type="evidence" value="ECO:0007669"/>
    <property type="project" value="InterPro"/>
</dbReference>
<evidence type="ECO:0000256" key="1">
    <source>
        <dbReference type="ARBA" id="ARBA00010845"/>
    </source>
</evidence>
<dbReference type="STRING" id="180498.A0A067L008"/>
<sequence length="281" mass="32296">MKGERMAKRSSFGSIVRKRLSDITNSQSQPKLVTVEEKQPSIANSTEDLINQLLMEKATLMKLVEDRDKIIAVSNNQLRNLKTLYQKLQLQNWNLAHSNSQMLALEALQHELVCKDALLKAKNMRLQGKADISNNNPNSVPQEGEKNIARDCIQKANNGTKSGNRIRRRTARTIAPSTTCRQGIEKEKLENKRRCLRRQSARFKSQEREPKENLFEIEDLKFSISQSVDNPIQEDGLKKETLCELRNEAPRSSFGRPVRRAAEKVQSYKELPLNVKMRREE</sequence>
<evidence type="ECO:0000256" key="2">
    <source>
        <dbReference type="ARBA" id="ARBA00022829"/>
    </source>
</evidence>
<keyword evidence="5" id="KW-1185">Reference proteome</keyword>